<protein>
    <recommendedName>
        <fullName evidence="16">Polypeptide N-acetylgalactosaminyltransferase</fullName>
        <ecNumber evidence="16">2.4.1.-</ecNumber>
    </recommendedName>
    <alternativeName>
        <fullName evidence="16">Protein-UDP acetylgalactosaminyltransferase</fullName>
    </alternativeName>
</protein>
<keyword evidence="6 16" id="KW-0808">Transferase</keyword>
<keyword evidence="5 16" id="KW-0328">Glycosyltransferase</keyword>
<keyword evidence="11" id="KW-1133">Transmembrane helix</keyword>
<evidence type="ECO:0000256" key="13">
    <source>
        <dbReference type="ARBA" id="ARBA00023136"/>
    </source>
</evidence>
<keyword evidence="10" id="KW-0735">Signal-anchor</keyword>
<gene>
    <name evidence="19" type="ORF">B7P43_G11038</name>
</gene>
<dbReference type="PANTHER" id="PTHR11675:SF43">
    <property type="entry name" value="POLYPEPTIDE N-ACETYLGALACTOSAMINYLTRANSFERASE 1"/>
    <property type="match status" value="1"/>
</dbReference>
<keyword evidence="12 16" id="KW-0333">Golgi apparatus</keyword>
<evidence type="ECO:0000256" key="14">
    <source>
        <dbReference type="ARBA" id="ARBA00023157"/>
    </source>
</evidence>
<evidence type="ECO:0000256" key="4">
    <source>
        <dbReference type="ARBA" id="ARBA00005680"/>
    </source>
</evidence>
<keyword evidence="9 16" id="KW-0430">Lectin</keyword>
<evidence type="ECO:0000256" key="6">
    <source>
        <dbReference type="ARBA" id="ARBA00022679"/>
    </source>
</evidence>
<dbReference type="GO" id="GO:0006493">
    <property type="term" value="P:protein O-linked glycosylation"/>
    <property type="evidence" value="ECO:0007669"/>
    <property type="project" value="UniProtKB-ARBA"/>
</dbReference>
<evidence type="ECO:0000256" key="8">
    <source>
        <dbReference type="ARBA" id="ARBA00022723"/>
    </source>
</evidence>
<organism evidence="19 20">
    <name type="scientific">Cryptotermes secundus</name>
    <dbReference type="NCBI Taxonomy" id="105785"/>
    <lineage>
        <taxon>Eukaryota</taxon>
        <taxon>Metazoa</taxon>
        <taxon>Ecdysozoa</taxon>
        <taxon>Arthropoda</taxon>
        <taxon>Hexapoda</taxon>
        <taxon>Insecta</taxon>
        <taxon>Pterygota</taxon>
        <taxon>Neoptera</taxon>
        <taxon>Polyneoptera</taxon>
        <taxon>Dictyoptera</taxon>
        <taxon>Blattodea</taxon>
        <taxon>Blattoidea</taxon>
        <taxon>Termitoidae</taxon>
        <taxon>Kalotermitidae</taxon>
        <taxon>Cryptotermitinae</taxon>
        <taxon>Cryptotermes</taxon>
    </lineage>
</organism>
<keyword evidence="17" id="KW-0175">Coiled coil</keyword>
<comment type="cofactor">
    <cofactor evidence="1 16">
        <name>Mn(2+)</name>
        <dbReference type="ChEBI" id="CHEBI:29035"/>
    </cofactor>
</comment>
<dbReference type="GO" id="GO:0030246">
    <property type="term" value="F:carbohydrate binding"/>
    <property type="evidence" value="ECO:0007669"/>
    <property type="project" value="UniProtKB-KW"/>
</dbReference>
<dbReference type="Gene3D" id="2.80.10.50">
    <property type="match status" value="1"/>
</dbReference>
<dbReference type="InParanoid" id="A0A2J7RF92"/>
<feature type="domain" description="Ricin B lectin" evidence="18">
    <location>
        <begin position="473"/>
        <end position="599"/>
    </location>
</feature>
<evidence type="ECO:0000256" key="12">
    <source>
        <dbReference type="ARBA" id="ARBA00023034"/>
    </source>
</evidence>
<dbReference type="Pfam" id="PF00652">
    <property type="entry name" value="Ricin_B_lectin"/>
    <property type="match status" value="1"/>
</dbReference>
<dbReference type="GO" id="GO:0000139">
    <property type="term" value="C:Golgi membrane"/>
    <property type="evidence" value="ECO:0007669"/>
    <property type="project" value="UniProtKB-SubCell"/>
</dbReference>
<sequence length="603" mass="68828">MQFKRTCRFFVNRRVAFLIICVSVTLLVLSIRRPENSLADEEEAEVVIINRRVQKLRKELQRQASQALLGSELRSMPSNIEDQYEAEIRDDELMKVPRLGDNGVAVILQGEEAKQAEKLMEVEAFNIVLSDKIPFSRKLPDARNPKCKDLTYDSDLPSASVVIVFTNEAWSSLIRTVHSVLNGSPTHLLKEIVLVDDCSDRRELQGRLDYYLRTRLPSKVRLLRLTERTGLIRARLAGARSAVGSVLVFLDAHCEVVQNWLEPLLQRIKEKRTAVLVPIIDVIDDKTFEYMYSKSSLDFFQVGGFTWSGHFTWVVVPEAEKARRGSSVAPTRSPTMAGGLFAIERNYFWEIGSYDSQMDVWGGENLEMSFRVWQCGGSLETIPCSRVGHIFRSFHPYTFPGGKDTHGINTARMVEVWLDEYKSLFYMHRPDLLGRDIGDLTERVNLKKRLKCKPFRWYLQNVYPGMFIPTENVEAFGQAQNHQRCLDNLQKGTNGEQYELGLYNCHPKATSSQFFSLTLTGELRQENFCAEIQNPLATPVQVIMFHCHGQKGNQEWRMEDGKLKNVRTDLCLDASDGQRSGKVAAAECSGSLWQTWTWSNSTT</sequence>
<dbReference type="CDD" id="cd02510">
    <property type="entry name" value="pp-GalNAc-T"/>
    <property type="match status" value="1"/>
</dbReference>
<dbReference type="STRING" id="105785.A0A2J7RF92"/>
<evidence type="ECO:0000256" key="2">
    <source>
        <dbReference type="ARBA" id="ARBA00004323"/>
    </source>
</evidence>
<dbReference type="InterPro" id="IPR000772">
    <property type="entry name" value="Ricin_B_lectin"/>
</dbReference>
<dbReference type="FunCoup" id="A0A2J7RF92">
    <property type="interactions" value="285"/>
</dbReference>
<dbReference type="PROSITE" id="PS50231">
    <property type="entry name" value="RICIN_B_LECTIN"/>
    <property type="match status" value="1"/>
</dbReference>
<dbReference type="Proteomes" id="UP000235965">
    <property type="component" value="Unassembled WGS sequence"/>
</dbReference>
<evidence type="ECO:0000256" key="17">
    <source>
        <dbReference type="SAM" id="Coils"/>
    </source>
</evidence>
<dbReference type="InterPro" id="IPR045885">
    <property type="entry name" value="GalNAc-T"/>
</dbReference>
<keyword evidence="20" id="KW-1185">Reference proteome</keyword>
<name>A0A2J7RF92_9NEOP</name>
<keyword evidence="13" id="KW-0472">Membrane</keyword>
<dbReference type="GO" id="GO:0004653">
    <property type="term" value="F:polypeptide N-acetylgalactosaminyltransferase activity"/>
    <property type="evidence" value="ECO:0007669"/>
    <property type="project" value="UniProtKB-ARBA"/>
</dbReference>
<evidence type="ECO:0000256" key="9">
    <source>
        <dbReference type="ARBA" id="ARBA00022734"/>
    </source>
</evidence>
<dbReference type="Gene3D" id="3.90.550.10">
    <property type="entry name" value="Spore Coat Polysaccharide Biosynthesis Protein SpsA, Chain A"/>
    <property type="match status" value="1"/>
</dbReference>
<comment type="caution">
    <text evidence="19">The sequence shown here is derived from an EMBL/GenBank/DDBJ whole genome shotgun (WGS) entry which is preliminary data.</text>
</comment>
<evidence type="ECO:0000256" key="3">
    <source>
        <dbReference type="ARBA" id="ARBA00004922"/>
    </source>
</evidence>
<dbReference type="InterPro" id="IPR035992">
    <property type="entry name" value="Ricin_B-like_lectins"/>
</dbReference>
<dbReference type="InterPro" id="IPR029044">
    <property type="entry name" value="Nucleotide-diphossugar_trans"/>
</dbReference>
<evidence type="ECO:0000256" key="1">
    <source>
        <dbReference type="ARBA" id="ARBA00001936"/>
    </source>
</evidence>
<keyword evidence="8" id="KW-0479">Metal-binding</keyword>
<dbReference type="Pfam" id="PF00535">
    <property type="entry name" value="Glycos_transf_2"/>
    <property type="match status" value="1"/>
</dbReference>
<reference evidence="19 20" key="1">
    <citation type="submission" date="2017-12" db="EMBL/GenBank/DDBJ databases">
        <title>Hemimetabolous genomes reveal molecular basis of termite eusociality.</title>
        <authorList>
            <person name="Harrison M.C."/>
            <person name="Jongepier E."/>
            <person name="Robertson H.M."/>
            <person name="Arning N."/>
            <person name="Bitard-Feildel T."/>
            <person name="Chao H."/>
            <person name="Childers C.P."/>
            <person name="Dinh H."/>
            <person name="Doddapaneni H."/>
            <person name="Dugan S."/>
            <person name="Gowin J."/>
            <person name="Greiner C."/>
            <person name="Han Y."/>
            <person name="Hu H."/>
            <person name="Hughes D.S.T."/>
            <person name="Huylmans A.-K."/>
            <person name="Kemena C."/>
            <person name="Kremer L.P.M."/>
            <person name="Lee S.L."/>
            <person name="Lopez-Ezquerra A."/>
            <person name="Mallet L."/>
            <person name="Monroy-Kuhn J.M."/>
            <person name="Moser A."/>
            <person name="Murali S.C."/>
            <person name="Muzny D.M."/>
            <person name="Otani S."/>
            <person name="Piulachs M.-D."/>
            <person name="Poelchau M."/>
            <person name="Qu J."/>
            <person name="Schaub F."/>
            <person name="Wada-Katsumata A."/>
            <person name="Worley K.C."/>
            <person name="Xie Q."/>
            <person name="Ylla G."/>
            <person name="Poulsen M."/>
            <person name="Gibbs R.A."/>
            <person name="Schal C."/>
            <person name="Richards S."/>
            <person name="Belles X."/>
            <person name="Korb J."/>
            <person name="Bornberg-Bauer E."/>
        </authorList>
    </citation>
    <scope>NUCLEOTIDE SEQUENCE [LARGE SCALE GENOMIC DNA]</scope>
    <source>
        <tissue evidence="19">Whole body</tissue>
    </source>
</reference>
<evidence type="ECO:0000313" key="20">
    <source>
        <dbReference type="Proteomes" id="UP000235965"/>
    </source>
</evidence>
<dbReference type="OrthoDB" id="416652at2759"/>
<dbReference type="EMBL" id="NEVH01004413">
    <property type="protein sequence ID" value="PNF39498.1"/>
    <property type="molecule type" value="Genomic_DNA"/>
</dbReference>
<dbReference type="GO" id="GO:0046872">
    <property type="term" value="F:metal ion binding"/>
    <property type="evidence" value="ECO:0007669"/>
    <property type="project" value="UniProtKB-KW"/>
</dbReference>
<proteinExistence type="inferred from homology"/>
<dbReference type="SMART" id="SM00458">
    <property type="entry name" value="RICIN"/>
    <property type="match status" value="1"/>
</dbReference>
<keyword evidence="14 16" id="KW-1015">Disulfide bond</keyword>
<comment type="similarity">
    <text evidence="4 16">Belongs to the glycosyltransferase 2 family. GalNAc-T subfamily.</text>
</comment>
<dbReference type="EC" id="2.4.1.-" evidence="16"/>
<evidence type="ECO:0000259" key="18">
    <source>
        <dbReference type="SMART" id="SM00458"/>
    </source>
</evidence>
<dbReference type="FunFam" id="3.90.550.10:FF:000021">
    <property type="entry name" value="Polypeptide N-acetylgalactosaminyltransferase"/>
    <property type="match status" value="1"/>
</dbReference>
<dbReference type="PANTHER" id="PTHR11675">
    <property type="entry name" value="N-ACETYLGALACTOSAMINYLTRANSFERASE"/>
    <property type="match status" value="1"/>
</dbReference>
<comment type="pathway">
    <text evidence="3 16">Protein modification; protein glycosylation.</text>
</comment>
<keyword evidence="7" id="KW-0812">Transmembrane</keyword>
<evidence type="ECO:0000256" key="15">
    <source>
        <dbReference type="ARBA" id="ARBA00023211"/>
    </source>
</evidence>
<evidence type="ECO:0000256" key="7">
    <source>
        <dbReference type="ARBA" id="ARBA00022692"/>
    </source>
</evidence>
<feature type="coiled-coil region" evidence="17">
    <location>
        <begin position="39"/>
        <end position="66"/>
    </location>
</feature>
<evidence type="ECO:0000256" key="5">
    <source>
        <dbReference type="ARBA" id="ARBA00022676"/>
    </source>
</evidence>
<evidence type="ECO:0000256" key="10">
    <source>
        <dbReference type="ARBA" id="ARBA00022968"/>
    </source>
</evidence>
<dbReference type="UniPathway" id="UPA00378"/>
<comment type="subcellular location">
    <subcellularLocation>
        <location evidence="2 16">Golgi apparatus membrane</location>
        <topology evidence="2 16">Single-pass type II membrane protein</topology>
    </subcellularLocation>
</comment>
<evidence type="ECO:0000256" key="11">
    <source>
        <dbReference type="ARBA" id="ARBA00022989"/>
    </source>
</evidence>
<dbReference type="SUPFAM" id="SSF50370">
    <property type="entry name" value="Ricin B-like lectins"/>
    <property type="match status" value="1"/>
</dbReference>
<evidence type="ECO:0000256" key="16">
    <source>
        <dbReference type="RuleBase" id="RU361242"/>
    </source>
</evidence>
<dbReference type="AlphaFoldDB" id="A0A2J7RF92"/>
<dbReference type="InterPro" id="IPR001173">
    <property type="entry name" value="Glyco_trans_2-like"/>
</dbReference>
<evidence type="ECO:0000313" key="19">
    <source>
        <dbReference type="EMBL" id="PNF39498.1"/>
    </source>
</evidence>
<dbReference type="SUPFAM" id="SSF53448">
    <property type="entry name" value="Nucleotide-diphospho-sugar transferases"/>
    <property type="match status" value="1"/>
</dbReference>
<accession>A0A2J7RF92</accession>
<keyword evidence="15 16" id="KW-0464">Manganese</keyword>